<feature type="signal peptide" evidence="2">
    <location>
        <begin position="1"/>
        <end position="23"/>
    </location>
</feature>
<feature type="compositionally biased region" description="Polar residues" evidence="1">
    <location>
        <begin position="736"/>
        <end position="748"/>
    </location>
</feature>
<gene>
    <name evidence="3" type="ORF">PSTT_07359</name>
</gene>
<evidence type="ECO:0000313" key="3">
    <source>
        <dbReference type="EMBL" id="POW08685.1"/>
    </source>
</evidence>
<dbReference type="AlphaFoldDB" id="A0A2S4VGU0"/>
<feature type="compositionally biased region" description="Polar residues" evidence="1">
    <location>
        <begin position="669"/>
        <end position="678"/>
    </location>
</feature>
<feature type="compositionally biased region" description="Polar residues" evidence="1">
    <location>
        <begin position="247"/>
        <end position="262"/>
    </location>
</feature>
<evidence type="ECO:0000256" key="1">
    <source>
        <dbReference type="SAM" id="MobiDB-lite"/>
    </source>
</evidence>
<feature type="region of interest" description="Disordered" evidence="1">
    <location>
        <begin position="197"/>
        <end position="228"/>
    </location>
</feature>
<proteinExistence type="predicted"/>
<dbReference type="Proteomes" id="UP000239156">
    <property type="component" value="Unassembled WGS sequence"/>
</dbReference>
<feature type="chain" id="PRO_5015721036" evidence="2">
    <location>
        <begin position="24"/>
        <end position="1006"/>
    </location>
</feature>
<reference evidence="3" key="1">
    <citation type="submission" date="2017-12" db="EMBL/GenBank/DDBJ databases">
        <title>Gene loss provides genomic basis for host adaptation in cereal stripe rust fungi.</title>
        <authorList>
            <person name="Xia C."/>
        </authorList>
    </citation>
    <scope>NUCLEOTIDE SEQUENCE [LARGE SCALE GENOMIC DNA]</scope>
    <source>
        <strain evidence="3">93-210</strain>
    </source>
</reference>
<feature type="region of interest" description="Disordered" evidence="1">
    <location>
        <begin position="111"/>
        <end position="142"/>
    </location>
</feature>
<feature type="compositionally biased region" description="Polar residues" evidence="1">
    <location>
        <begin position="197"/>
        <end position="213"/>
    </location>
</feature>
<dbReference type="EMBL" id="PKSL01000062">
    <property type="protein sequence ID" value="POW08685.1"/>
    <property type="molecule type" value="Genomic_DNA"/>
</dbReference>
<comment type="caution">
    <text evidence="3">The sequence shown here is derived from an EMBL/GenBank/DDBJ whole genome shotgun (WGS) entry which is preliminary data.</text>
</comment>
<dbReference type="VEuPathDB" id="FungiDB:PSHT_12997"/>
<feature type="region of interest" description="Disordered" evidence="1">
    <location>
        <begin position="632"/>
        <end position="679"/>
    </location>
</feature>
<evidence type="ECO:0000256" key="2">
    <source>
        <dbReference type="SAM" id="SignalP"/>
    </source>
</evidence>
<keyword evidence="4" id="KW-1185">Reference proteome</keyword>
<name>A0A2S4VGU0_9BASI</name>
<keyword evidence="2" id="KW-0732">Signal</keyword>
<feature type="region of interest" description="Disordered" evidence="1">
    <location>
        <begin position="288"/>
        <end position="311"/>
    </location>
</feature>
<accession>A0A2S4VGU0</accession>
<dbReference type="VEuPathDB" id="FungiDB:PSTT_07359"/>
<sequence>MRRVTHCLLAFPLVEDLIRTASARPGLWTPHNTIHESTLLSSAYAQSDHARPVLEAEDERFSKQPRLNRVANGEAYYLPANDHGATYQAHDFPGNKPPHPQLTLPAMDRNRASRTLPPGTSGKSFTLPPRNCGRSGSPTASEEQLQRLIRVRAVSDTPYHPAPSQEHSQSYPGIWEGLDLQQLQSLLSDPELFSGHANVNQAGSGSHAEQQLYGSGHSPFDQQIHASGDPNFQQQLHHVGVPGIDSHFQQQLHGSGPSSLDQQLHGPGDSHFQQQLHHVGMHPHFEQQLHGSGQSHFDQQQLDGFGDPHFQEQLHHGATHFQQQHPSFGQGKFDSCFEPGHLGSAHMGGAGEYDHHWIPQENFNQPAMMHSSDAPPNNIHFDNSNYLLPDGHQQLVDHEQLQTHGSSAPLSSADVSMFHGQAGASGHVVDNQGHPMEPLQHHINWQSLEQHYPFHAEAHSMHSDIYQNPDNLEQRPNHLFNQFGHPISSGEEQSIPSEIEQHFQSQGGHHLPSDAGHYPPSDAGHFISSEHGHPDLVEHDLNPLNYGHPSPYLSQYGHINPSESNHPIIPGVGPSVSLEMSAIIGELNARGFPQHVADVVDPHAAKDHLSPQFPSDMPNPYTHNEEFLAHHVNGASPHGSNHNSMGNHFDNPAPVESEHSGDFNGHANEPNSDSQGQSELIDASGFRQSQPFSHDSTLMVYLLNCLFDGHKAHRRPQSEDTSHSGSKISDEEANYPTPSFHTVQSPEPNNQLVNYEPHQLVNYEPHQLVNYEPHQIVNYDSRRFVDQNPYHRLVYNSQHEDEMIARKMGMIMDFKADVLSRAINLLSLRLDRLPKQDKSPRILLQPTDVVMIDLGSNMQPTHLNWLLARNSKLSRPEMVYADIWRLIGSLCQANAYVSKIAKRKEHYILNDANDLMDFVLKEIFLPKNYYPILGQASLLAKHDYLPWFSESQEFILKMFKSMSRHPEPDKCTVHTDPMECFEPPDPQLLKNFLYHWHSSRSPDPED</sequence>
<feature type="region of interest" description="Disordered" evidence="1">
    <location>
        <begin position="247"/>
        <end position="272"/>
    </location>
</feature>
<feature type="compositionally biased region" description="Polar residues" evidence="1">
    <location>
        <begin position="289"/>
        <end position="302"/>
    </location>
</feature>
<organism evidence="3 4">
    <name type="scientific">Puccinia striiformis</name>
    <dbReference type="NCBI Taxonomy" id="27350"/>
    <lineage>
        <taxon>Eukaryota</taxon>
        <taxon>Fungi</taxon>
        <taxon>Dikarya</taxon>
        <taxon>Basidiomycota</taxon>
        <taxon>Pucciniomycotina</taxon>
        <taxon>Pucciniomycetes</taxon>
        <taxon>Pucciniales</taxon>
        <taxon>Pucciniaceae</taxon>
        <taxon>Puccinia</taxon>
    </lineage>
</organism>
<evidence type="ECO:0000313" key="4">
    <source>
        <dbReference type="Proteomes" id="UP000239156"/>
    </source>
</evidence>
<protein>
    <submittedName>
        <fullName evidence="3">Uncharacterized protein</fullName>
    </submittedName>
</protein>
<feature type="region of interest" description="Disordered" evidence="1">
    <location>
        <begin position="713"/>
        <end position="748"/>
    </location>
</feature>